<dbReference type="OrthoDB" id="374045at2759"/>
<protein>
    <recommendedName>
        <fullName evidence="5">DHHA2 domain-containing protein</fullName>
    </recommendedName>
</protein>
<sequence length="372" mass="41582">MTAPILSYLQAANKTLAATLASKGRLRIVSGNQSADLDSVVSAITYAYFHHVAHPTIPIIPLINIPRADLNLRKDIVYALGKQAITVDLLYFVEDFHKIDPTLIDLVLVDHCAPQGDLRHFTNVISIIDHHDDENMFLDAQPRIIEKSGSCSCLVFNYWYDVLTKGSVSTAVFADVMDILVAPLLTDTGNMSNKVEPADIAAFDKYSAIAPFLNFAAYADELKQQKKDLSGLTLSEILRKDYKAYEFQTASDGIKTVGISSMPKSFSYFFKNFSTIEAEVKEWGVHQKLDLVCMMASDKKVEFVRQIAFYDFVDDVLSDKIAGLLRQELQLESLDTSKSNEVFKTLKFYKQLNVAASRKQVAPAMKEAVLRL</sequence>
<dbReference type="Gene3D" id="3.90.1640.10">
    <property type="entry name" value="inorganic pyrophosphatase (n-terminal core)"/>
    <property type="match status" value="1"/>
</dbReference>
<evidence type="ECO:0000313" key="6">
    <source>
        <dbReference type="EMBL" id="ODQ79411.1"/>
    </source>
</evidence>
<dbReference type="SMART" id="SM01131">
    <property type="entry name" value="DHHA2"/>
    <property type="match status" value="1"/>
</dbReference>
<dbReference type="InterPro" id="IPR038222">
    <property type="entry name" value="DHHA2_dom_sf"/>
</dbReference>
<dbReference type="Pfam" id="PF01368">
    <property type="entry name" value="DHH"/>
    <property type="match status" value="1"/>
</dbReference>
<dbReference type="GeneID" id="30148681"/>
<dbReference type="SUPFAM" id="SSF64182">
    <property type="entry name" value="DHH phosphoesterases"/>
    <property type="match status" value="1"/>
</dbReference>
<dbReference type="InterPro" id="IPR038763">
    <property type="entry name" value="DHH_sf"/>
</dbReference>
<evidence type="ECO:0000256" key="4">
    <source>
        <dbReference type="ARBA" id="ARBA00023211"/>
    </source>
</evidence>
<reference evidence="7" key="1">
    <citation type="submission" date="2016-05" db="EMBL/GenBank/DDBJ databases">
        <title>Comparative genomics of biotechnologically important yeasts.</title>
        <authorList>
            <consortium name="DOE Joint Genome Institute"/>
            <person name="Riley R."/>
            <person name="Haridas S."/>
            <person name="Wolfe K.H."/>
            <person name="Lopes M.R."/>
            <person name="Hittinger C.T."/>
            <person name="Goker M."/>
            <person name="Salamov A."/>
            <person name="Wisecaver J."/>
            <person name="Long T.M."/>
            <person name="Aerts A.L."/>
            <person name="Barry K."/>
            <person name="Choi C."/>
            <person name="Clum A."/>
            <person name="Coughlan A.Y."/>
            <person name="Deshpande S."/>
            <person name="Douglass A.P."/>
            <person name="Hanson S.J."/>
            <person name="Klenk H.-P."/>
            <person name="Labutti K."/>
            <person name="Lapidus A."/>
            <person name="Lindquist E."/>
            <person name="Lipzen A."/>
            <person name="Meier-Kolthoff J.P."/>
            <person name="Ohm R.A."/>
            <person name="Otillar R.P."/>
            <person name="Pangilinan J."/>
            <person name="Peng Y."/>
            <person name="Rokas A."/>
            <person name="Rosa C.A."/>
            <person name="Scheuner C."/>
            <person name="Sibirny A.A."/>
            <person name="Slot J.C."/>
            <person name="Stielow J.B."/>
            <person name="Sun H."/>
            <person name="Kurtzman C.P."/>
            <person name="Blackwell M."/>
            <person name="Grigoriev I.V."/>
            <person name="Jeffries T.W."/>
        </authorList>
    </citation>
    <scope>NUCLEOTIDE SEQUENCE [LARGE SCALE GENOMIC DNA]</scope>
    <source>
        <strain evidence="7">NRRL Y-12698</strain>
    </source>
</reference>
<dbReference type="AlphaFoldDB" id="A0A1E3QP10"/>
<evidence type="ECO:0000256" key="3">
    <source>
        <dbReference type="ARBA" id="ARBA00022801"/>
    </source>
</evidence>
<dbReference type="PANTHER" id="PTHR12112">
    <property type="entry name" value="BNIP - RELATED"/>
    <property type="match status" value="1"/>
</dbReference>
<dbReference type="RefSeq" id="XP_018984739.1">
    <property type="nucleotide sequence ID" value="XM_019130828.1"/>
</dbReference>
<keyword evidence="2" id="KW-0479">Metal-binding</keyword>
<accession>A0A1E3QP10</accession>
<dbReference type="GO" id="GO:0046872">
    <property type="term" value="F:metal ion binding"/>
    <property type="evidence" value="ECO:0007669"/>
    <property type="project" value="UniProtKB-KW"/>
</dbReference>
<evidence type="ECO:0000259" key="5">
    <source>
        <dbReference type="SMART" id="SM01131"/>
    </source>
</evidence>
<dbReference type="Proteomes" id="UP000094336">
    <property type="component" value="Unassembled WGS sequence"/>
</dbReference>
<dbReference type="GO" id="GO:0006798">
    <property type="term" value="P:polyphosphate catabolic process"/>
    <property type="evidence" value="ECO:0007669"/>
    <property type="project" value="EnsemblFungi"/>
</dbReference>
<feature type="domain" description="DHHA2" evidence="5">
    <location>
        <begin position="219"/>
        <end position="369"/>
    </location>
</feature>
<keyword evidence="3" id="KW-0378">Hydrolase</keyword>
<keyword evidence="7" id="KW-1185">Reference proteome</keyword>
<evidence type="ECO:0000313" key="7">
    <source>
        <dbReference type="Proteomes" id="UP000094336"/>
    </source>
</evidence>
<gene>
    <name evidence="6" type="ORF">BABINDRAFT_171642</name>
</gene>
<dbReference type="EMBL" id="KV454432">
    <property type="protein sequence ID" value="ODQ79411.1"/>
    <property type="molecule type" value="Genomic_DNA"/>
</dbReference>
<dbReference type="GO" id="GO:0004309">
    <property type="term" value="F:exopolyphosphatase activity"/>
    <property type="evidence" value="ECO:0007669"/>
    <property type="project" value="EnsemblFungi"/>
</dbReference>
<organism evidence="6 7">
    <name type="scientific">Babjeviella inositovora NRRL Y-12698</name>
    <dbReference type="NCBI Taxonomy" id="984486"/>
    <lineage>
        <taxon>Eukaryota</taxon>
        <taxon>Fungi</taxon>
        <taxon>Dikarya</taxon>
        <taxon>Ascomycota</taxon>
        <taxon>Saccharomycotina</taxon>
        <taxon>Pichiomycetes</taxon>
        <taxon>Serinales incertae sedis</taxon>
        <taxon>Babjeviella</taxon>
    </lineage>
</organism>
<dbReference type="Gene3D" id="3.10.310.20">
    <property type="entry name" value="DHHA2 domain"/>
    <property type="match status" value="1"/>
</dbReference>
<dbReference type="STRING" id="984486.A0A1E3QP10"/>
<proteinExistence type="predicted"/>
<keyword evidence="4" id="KW-0464">Manganese</keyword>
<evidence type="ECO:0000256" key="1">
    <source>
        <dbReference type="ARBA" id="ARBA00001936"/>
    </source>
</evidence>
<dbReference type="PANTHER" id="PTHR12112:SF39">
    <property type="entry name" value="EG:152A3.5 PROTEIN (FBGN0003116_PN PROTEIN)"/>
    <property type="match status" value="1"/>
</dbReference>
<dbReference type="InterPro" id="IPR001667">
    <property type="entry name" value="DDH_dom"/>
</dbReference>
<name>A0A1E3QP10_9ASCO</name>
<dbReference type="Pfam" id="PF02833">
    <property type="entry name" value="DHHA2"/>
    <property type="match status" value="1"/>
</dbReference>
<evidence type="ECO:0000256" key="2">
    <source>
        <dbReference type="ARBA" id="ARBA00022723"/>
    </source>
</evidence>
<dbReference type="GO" id="GO:0005759">
    <property type="term" value="C:mitochondrial matrix"/>
    <property type="evidence" value="ECO:0007669"/>
    <property type="project" value="EnsemblFungi"/>
</dbReference>
<dbReference type="InterPro" id="IPR004097">
    <property type="entry name" value="DHHA2"/>
</dbReference>
<comment type="cofactor">
    <cofactor evidence="1">
        <name>Mn(2+)</name>
        <dbReference type="ChEBI" id="CHEBI:29035"/>
    </cofactor>
</comment>